<evidence type="ECO:0000313" key="3">
    <source>
        <dbReference type="Proteomes" id="UP000270299"/>
    </source>
</evidence>
<keyword evidence="3" id="KW-1185">Reference proteome</keyword>
<gene>
    <name evidence="2" type="ORF">D9V29_10845</name>
</gene>
<reference evidence="2 3" key="1">
    <citation type="submission" date="2018-10" db="EMBL/GenBank/DDBJ databases">
        <authorList>
            <person name="Li J."/>
        </authorList>
    </citation>
    <scope>NUCLEOTIDE SEQUENCE [LARGE SCALE GENOMIC DNA]</scope>
    <source>
        <strain evidence="2 3">CCTCC AB209002</strain>
    </source>
</reference>
<dbReference type="InterPro" id="IPR025438">
    <property type="entry name" value="DUF4180"/>
</dbReference>
<evidence type="ECO:0000259" key="1">
    <source>
        <dbReference type="Pfam" id="PF13788"/>
    </source>
</evidence>
<dbReference type="OrthoDB" id="8595425at2"/>
<accession>A0A3L6ZRM2</accession>
<proteinExistence type="predicted"/>
<dbReference type="AlphaFoldDB" id="A0A3L6ZRM2"/>
<dbReference type="Proteomes" id="UP000270299">
    <property type="component" value="Unassembled WGS sequence"/>
</dbReference>
<dbReference type="Pfam" id="PF13788">
    <property type="entry name" value="DUF4180"/>
    <property type="match status" value="1"/>
</dbReference>
<dbReference type="RefSeq" id="WP_121673336.1">
    <property type="nucleotide sequence ID" value="NZ_BMXM01000007.1"/>
</dbReference>
<protein>
    <submittedName>
        <fullName evidence="2">DUF4180 domain-containing protein</fullName>
    </submittedName>
</protein>
<dbReference type="EMBL" id="RCUV01000011">
    <property type="protein sequence ID" value="RLP70275.1"/>
    <property type="molecule type" value="Genomic_DNA"/>
</dbReference>
<comment type="caution">
    <text evidence="2">The sequence shown here is derived from an EMBL/GenBank/DDBJ whole genome shotgun (WGS) entry which is preliminary data.</text>
</comment>
<evidence type="ECO:0000313" key="2">
    <source>
        <dbReference type="EMBL" id="RLP70275.1"/>
    </source>
</evidence>
<name>A0A3L6ZRM2_9MICO</name>
<organism evidence="2 3">
    <name type="scientific">Mycetocola manganoxydans</name>
    <dbReference type="NCBI Taxonomy" id="699879"/>
    <lineage>
        <taxon>Bacteria</taxon>
        <taxon>Bacillati</taxon>
        <taxon>Actinomycetota</taxon>
        <taxon>Actinomycetes</taxon>
        <taxon>Micrococcales</taxon>
        <taxon>Microbacteriaceae</taxon>
        <taxon>Mycetocola</taxon>
    </lineage>
</organism>
<sequence length="122" mass="13251">MEALDFTGTRVLLLDGDGPLIARPDQANDLIGDAWGHEATVVAIPASRLDAGFFRLSSGLAGEVAQKLVNYRITLAILGDIAAHVEASGALRDFVWESNRGDHVWFLADRAELEARLERRAP</sequence>
<feature type="domain" description="DUF4180" evidence="1">
    <location>
        <begin position="8"/>
        <end position="117"/>
    </location>
</feature>